<proteinExistence type="inferred from homology"/>
<dbReference type="Pfam" id="PF02782">
    <property type="entry name" value="FGGY_C"/>
    <property type="match status" value="1"/>
</dbReference>
<feature type="binding site" evidence="9">
    <location>
        <position position="292"/>
    </location>
    <ligand>
        <name>ADP</name>
        <dbReference type="ChEBI" id="CHEBI:456216"/>
    </ligand>
</feature>
<dbReference type="InterPro" id="IPR005999">
    <property type="entry name" value="Glycerol_kin"/>
</dbReference>
<dbReference type="GO" id="GO:0004370">
    <property type="term" value="F:glycerol kinase activity"/>
    <property type="evidence" value="ECO:0007669"/>
    <property type="project" value="UniProtKB-UniRule"/>
</dbReference>
<dbReference type="InterPro" id="IPR018483">
    <property type="entry name" value="Carb_kinase_FGGY_CS"/>
</dbReference>
<keyword evidence="4 9" id="KW-0547">Nucleotide-binding</keyword>
<dbReference type="GO" id="GO:0006072">
    <property type="term" value="P:glycerol-3-phosphate metabolic process"/>
    <property type="evidence" value="ECO:0007669"/>
    <property type="project" value="InterPro"/>
</dbReference>
<dbReference type="NCBIfam" id="NF000756">
    <property type="entry name" value="PRK00047.1"/>
    <property type="match status" value="1"/>
</dbReference>
<dbReference type="InterPro" id="IPR018484">
    <property type="entry name" value="FGGY_N"/>
</dbReference>
<comment type="pathway">
    <text evidence="1 9">Polyol metabolism; glycerol degradation via glycerol kinase pathway; sn-glycerol 3-phosphate from glycerol: step 1/1.</text>
</comment>
<feature type="binding site" evidence="9">
    <location>
        <position position="436"/>
    </location>
    <ligand>
        <name>ADP</name>
        <dbReference type="ChEBI" id="CHEBI:456216"/>
    </ligand>
</feature>
<reference evidence="13 14" key="1">
    <citation type="submission" date="2018-08" db="EMBL/GenBank/DDBJ databases">
        <title>Recombination of ecologically and evolutionarily significant loci maintains genetic cohesion in the Pseudomonas syringae species complex.</title>
        <authorList>
            <person name="Dillon M."/>
            <person name="Thakur S."/>
            <person name="Almeida R.N.D."/>
            <person name="Weir B.S."/>
            <person name="Guttman D.S."/>
        </authorList>
    </citation>
    <scope>NUCLEOTIDE SEQUENCE [LARGE SCALE GENOMIC DNA]</scope>
    <source>
        <strain evidence="13 14">ICMP 11288</strain>
    </source>
</reference>
<feature type="binding site" evidence="9">
    <location>
        <position position="44"/>
    </location>
    <ligand>
        <name>ADP</name>
        <dbReference type="ChEBI" id="CHEBI:456216"/>
    </ligand>
</feature>
<keyword evidence="6 9" id="KW-0319">Glycerol metabolism</keyword>
<feature type="binding site" evidence="9">
    <location>
        <position position="440"/>
    </location>
    <ligand>
        <name>ADP</name>
        <dbReference type="ChEBI" id="CHEBI:456216"/>
    </ligand>
</feature>
<sequence>MKAPAWCPCPSRPRLISDFLISSKAIDMTDIQNKNYIIALDQGTTSSRAIIFDRDANVVCTAQREFAQHYPQAGWVEHDPMEIFATQSAVMVEALAQAGLHHDQVAAIGITNQRETTVVWDKITGRPIYNAIVWQCRRSTEICQQLKRDGHEQYISDTTGLVTDPYFSGTKLKWILDNVEGSRERARNGELLFGTVDSWLIWKFTGGKTHVTDYTNASRTMLFNIHTLEWDAKMLEILDVPREMLPEVKSSSEIYGRTKSGIAIGGIAGDQQAALFGQMCVEAGQAKNTYGTGCFLLMNTGDKAVKSKHGMLTTIACGPRGEVAYALEGAVFNGGSTVQWLRDELKIIADATDTEYFAGKVKDSNGVYLVPAFTGLGAPYWDPYARGALFGLTRGVRVDHIIRAALESIAYQTRDVLDAMQQDSGERLKALRVDGGAVANNFLMQFQADILGTQVERPQMRETTALGAAYLAGLACGFWGSLDELRGKAVIEREFEPQLDEAAKEKLYAGWQKAVSRTRDWEPHEGAE</sequence>
<feature type="binding site" evidence="9">
    <location>
        <position position="335"/>
    </location>
    <ligand>
        <name>ADP</name>
        <dbReference type="ChEBI" id="CHEBI:456216"/>
    </ligand>
</feature>
<dbReference type="PANTHER" id="PTHR10196:SF69">
    <property type="entry name" value="GLYCEROL KINASE"/>
    <property type="match status" value="1"/>
</dbReference>
<dbReference type="InterPro" id="IPR043129">
    <property type="entry name" value="ATPase_NBD"/>
</dbReference>
<dbReference type="CDD" id="cd07786">
    <property type="entry name" value="FGGY_EcGK_like"/>
    <property type="match status" value="1"/>
</dbReference>
<dbReference type="InterPro" id="IPR000577">
    <property type="entry name" value="Carb_kinase_FGGY"/>
</dbReference>
<evidence type="ECO:0000256" key="4">
    <source>
        <dbReference type="ARBA" id="ARBA00022741"/>
    </source>
</evidence>
<gene>
    <name evidence="9" type="primary">glpK</name>
    <name evidence="13" type="ORF">ALP97_05188</name>
</gene>
<dbReference type="EC" id="2.7.1.30" evidence="9"/>
<feature type="domain" description="Carbohydrate kinase FGGY C-terminal" evidence="12">
    <location>
        <begin position="287"/>
        <end position="475"/>
    </location>
</feature>
<keyword evidence="3 9" id="KW-0808">Transferase</keyword>
<feature type="binding site" evidence="9">
    <location>
        <position position="115"/>
    </location>
    <ligand>
        <name>sn-glycerol 3-phosphate</name>
        <dbReference type="ChEBI" id="CHEBI:57597"/>
    </ligand>
</feature>
<evidence type="ECO:0000256" key="10">
    <source>
        <dbReference type="RuleBase" id="RU003733"/>
    </source>
</evidence>
<dbReference type="PROSITE" id="PS00445">
    <property type="entry name" value="FGGY_KINASES_2"/>
    <property type="match status" value="1"/>
</dbReference>
<dbReference type="PIRSF" id="PIRSF000538">
    <property type="entry name" value="GlpK"/>
    <property type="match status" value="1"/>
</dbReference>
<feature type="binding site" evidence="9">
    <location>
        <position position="166"/>
    </location>
    <ligand>
        <name>glycerol</name>
        <dbReference type="ChEBI" id="CHEBI:17754"/>
    </ligand>
</feature>
<dbReference type="InterPro" id="IPR018485">
    <property type="entry name" value="FGGY_C"/>
</dbReference>
<dbReference type="GO" id="GO:0005524">
    <property type="term" value="F:ATP binding"/>
    <property type="evidence" value="ECO:0007669"/>
    <property type="project" value="UniProtKB-UniRule"/>
</dbReference>
<feature type="binding site" evidence="9">
    <location>
        <position position="270"/>
    </location>
    <ligand>
        <name>sn-glycerol 3-phosphate</name>
        <dbReference type="ChEBI" id="CHEBI:57597"/>
    </ligand>
</feature>
<dbReference type="Proteomes" id="UP000277179">
    <property type="component" value="Unassembled WGS sequence"/>
</dbReference>
<protein>
    <recommendedName>
        <fullName evidence="9">Glycerol kinase</fullName>
        <ecNumber evidence="9">2.7.1.30</ecNumber>
    </recommendedName>
    <alternativeName>
        <fullName evidence="9">ATP:glycerol 3-phosphotransferase</fullName>
    </alternativeName>
    <alternativeName>
        <fullName evidence="9">Glycerokinase</fullName>
        <shortName evidence="9">GK</shortName>
    </alternativeName>
</protein>
<feature type="binding site" evidence="9">
    <location>
        <position position="335"/>
    </location>
    <ligand>
        <name>ATP</name>
        <dbReference type="ChEBI" id="CHEBI:30616"/>
    </ligand>
</feature>
<dbReference type="HAMAP" id="MF_00186">
    <property type="entry name" value="Glycerol_kin"/>
    <property type="match status" value="1"/>
</dbReference>
<feature type="binding site" evidence="9">
    <location>
        <position position="292"/>
    </location>
    <ligand>
        <name>ATP</name>
        <dbReference type="ChEBI" id="CHEBI:30616"/>
    </ligand>
</feature>
<evidence type="ECO:0000259" key="12">
    <source>
        <dbReference type="Pfam" id="PF02782"/>
    </source>
</evidence>
<comment type="function">
    <text evidence="9">Key enzyme in the regulation of glycerol uptake and metabolism. Catalyzes the phosphorylation of glycerol to yield sn-glycerol 3-phosphate.</text>
</comment>
<organism evidence="13 14">
    <name type="scientific">Pseudomonas salomonii</name>
    <dbReference type="NCBI Taxonomy" id="191391"/>
    <lineage>
        <taxon>Bacteria</taxon>
        <taxon>Pseudomonadati</taxon>
        <taxon>Pseudomonadota</taxon>
        <taxon>Gammaproteobacteria</taxon>
        <taxon>Pseudomonadales</taxon>
        <taxon>Pseudomonadaceae</taxon>
        <taxon>Pseudomonas</taxon>
    </lineage>
</organism>
<evidence type="ECO:0000259" key="11">
    <source>
        <dbReference type="Pfam" id="PF00370"/>
    </source>
</evidence>
<evidence type="ECO:0000313" key="14">
    <source>
        <dbReference type="Proteomes" id="UP000277179"/>
    </source>
</evidence>
<feature type="binding site" evidence="9">
    <location>
        <position position="114"/>
    </location>
    <ligand>
        <name>sn-glycerol 3-phosphate</name>
        <dbReference type="ChEBI" id="CHEBI:57597"/>
    </ligand>
</feature>
<dbReference type="NCBIfam" id="TIGR01311">
    <property type="entry name" value="glycerol_kin"/>
    <property type="match status" value="1"/>
</dbReference>
<feature type="binding site" evidence="9">
    <location>
        <position position="114"/>
    </location>
    <ligand>
        <name>glycerol</name>
        <dbReference type="ChEBI" id="CHEBI:17754"/>
    </ligand>
</feature>
<dbReference type="PROSITE" id="PS00933">
    <property type="entry name" value="FGGY_KINASES_1"/>
    <property type="match status" value="1"/>
</dbReference>
<dbReference type="FunFam" id="3.30.420.40:FF:000007">
    <property type="entry name" value="Glycerol kinase"/>
    <property type="match status" value="1"/>
</dbReference>
<feature type="binding site" evidence="9">
    <location>
        <position position="339"/>
    </location>
    <ligand>
        <name>ATP</name>
        <dbReference type="ChEBI" id="CHEBI:30616"/>
    </ligand>
</feature>
<feature type="binding site" evidence="9">
    <location>
        <position position="45"/>
    </location>
    <ligand>
        <name>ATP</name>
        <dbReference type="ChEBI" id="CHEBI:30616"/>
    </ligand>
</feature>
<dbReference type="Pfam" id="PF00370">
    <property type="entry name" value="FGGY_N"/>
    <property type="match status" value="1"/>
</dbReference>
<evidence type="ECO:0000256" key="6">
    <source>
        <dbReference type="ARBA" id="ARBA00022798"/>
    </source>
</evidence>
<comment type="similarity">
    <text evidence="2 9 10">Belongs to the FGGY kinase family.</text>
</comment>
<evidence type="ECO:0000256" key="9">
    <source>
        <dbReference type="HAMAP-Rule" id="MF_00186"/>
    </source>
</evidence>
<evidence type="ECO:0000256" key="7">
    <source>
        <dbReference type="ARBA" id="ARBA00022840"/>
    </source>
</evidence>
<accession>A0A3M4QQR2</accession>
<evidence type="ECO:0000256" key="2">
    <source>
        <dbReference type="ARBA" id="ARBA00009156"/>
    </source>
</evidence>
<evidence type="ECO:0000256" key="1">
    <source>
        <dbReference type="ARBA" id="ARBA00005190"/>
    </source>
</evidence>
<evidence type="ECO:0000313" key="13">
    <source>
        <dbReference type="EMBL" id="RMQ92798.1"/>
    </source>
</evidence>
<comment type="caution">
    <text evidence="13">The sequence shown here is derived from an EMBL/GenBank/DDBJ whole genome shotgun (WGS) entry which is preliminary data.</text>
</comment>
<dbReference type="GO" id="GO:0005829">
    <property type="term" value="C:cytosol"/>
    <property type="evidence" value="ECO:0007669"/>
    <property type="project" value="UniProtKB-ARBA"/>
</dbReference>
<feature type="binding site" evidence="9">
    <location>
        <position position="48"/>
    </location>
    <ligand>
        <name>ADP</name>
        <dbReference type="ChEBI" id="CHEBI:456216"/>
    </ligand>
</feature>
<dbReference type="PANTHER" id="PTHR10196">
    <property type="entry name" value="SUGAR KINASE"/>
    <property type="match status" value="1"/>
</dbReference>
<dbReference type="EMBL" id="RBRL01000032">
    <property type="protein sequence ID" value="RMQ92798.1"/>
    <property type="molecule type" value="Genomic_DNA"/>
</dbReference>
<feature type="binding site" evidence="9">
    <location>
        <position position="44"/>
    </location>
    <ligand>
        <name>ATP</name>
        <dbReference type="ChEBI" id="CHEBI:30616"/>
    </ligand>
</feature>
<comment type="activity regulation">
    <text evidence="9">Inhibited by fructose 1,6-bisphosphate (FBP).</text>
</comment>
<feature type="binding site" evidence="9">
    <location>
        <position position="44"/>
    </location>
    <ligand>
        <name>sn-glycerol 3-phosphate</name>
        <dbReference type="ChEBI" id="CHEBI:57597"/>
    </ligand>
</feature>
<name>A0A3M4QQR2_9PSED</name>
<evidence type="ECO:0000256" key="3">
    <source>
        <dbReference type="ARBA" id="ARBA00022679"/>
    </source>
</evidence>
<feature type="binding site" evidence="9">
    <location>
        <position position="115"/>
    </location>
    <ligand>
        <name>glycerol</name>
        <dbReference type="ChEBI" id="CHEBI:17754"/>
    </ligand>
</feature>
<dbReference type="SUPFAM" id="SSF53067">
    <property type="entry name" value="Actin-like ATPase domain"/>
    <property type="match status" value="2"/>
</dbReference>
<feature type="binding site" evidence="9">
    <location>
        <position position="46"/>
    </location>
    <ligand>
        <name>ATP</name>
        <dbReference type="ChEBI" id="CHEBI:30616"/>
    </ligand>
</feature>
<dbReference type="Gene3D" id="3.30.420.40">
    <property type="match status" value="2"/>
</dbReference>
<evidence type="ECO:0000256" key="8">
    <source>
        <dbReference type="ARBA" id="ARBA00052101"/>
    </source>
</evidence>
<dbReference type="GO" id="GO:0019563">
    <property type="term" value="P:glycerol catabolic process"/>
    <property type="evidence" value="ECO:0007669"/>
    <property type="project" value="UniProtKB-UniRule"/>
</dbReference>
<dbReference type="UniPathway" id="UPA00618">
    <property type="reaction ID" value="UER00672"/>
</dbReference>
<comment type="catalytic activity">
    <reaction evidence="8 9">
        <text>glycerol + ATP = sn-glycerol 3-phosphate + ADP + H(+)</text>
        <dbReference type="Rhea" id="RHEA:21644"/>
        <dbReference type="ChEBI" id="CHEBI:15378"/>
        <dbReference type="ChEBI" id="CHEBI:17754"/>
        <dbReference type="ChEBI" id="CHEBI:30616"/>
        <dbReference type="ChEBI" id="CHEBI:57597"/>
        <dbReference type="ChEBI" id="CHEBI:456216"/>
        <dbReference type="EC" id="2.7.1.30"/>
    </reaction>
</comment>
<keyword evidence="7 9" id="KW-0067">ATP-binding</keyword>
<feature type="binding site" evidence="9">
    <location>
        <position position="271"/>
    </location>
    <ligand>
        <name>glycerol</name>
        <dbReference type="ChEBI" id="CHEBI:17754"/>
    </ligand>
</feature>
<dbReference type="AlphaFoldDB" id="A0A3M4QQR2"/>
<feature type="binding site" evidence="9">
    <location>
        <position position="436"/>
    </location>
    <ligand>
        <name>ATP</name>
        <dbReference type="ChEBI" id="CHEBI:30616"/>
    </ligand>
</feature>
<feature type="binding site" evidence="9">
    <location>
        <position position="270"/>
    </location>
    <ligand>
        <name>glycerol</name>
        <dbReference type="ChEBI" id="CHEBI:17754"/>
    </ligand>
</feature>
<feature type="binding site" evidence="9">
    <location>
        <position position="166"/>
    </location>
    <ligand>
        <name>sn-glycerol 3-phosphate</name>
        <dbReference type="ChEBI" id="CHEBI:57597"/>
    </ligand>
</feature>
<feature type="domain" description="Carbohydrate kinase FGGY N-terminal" evidence="11">
    <location>
        <begin position="36"/>
        <end position="277"/>
    </location>
</feature>
<evidence type="ECO:0000256" key="5">
    <source>
        <dbReference type="ARBA" id="ARBA00022777"/>
    </source>
</evidence>
<keyword evidence="5 9" id="KW-0418">Kinase</keyword>
<dbReference type="FunFam" id="3.30.420.40:FF:000008">
    <property type="entry name" value="Glycerol kinase"/>
    <property type="match status" value="1"/>
</dbReference>